<keyword evidence="1" id="KW-0732">Signal</keyword>
<organism evidence="2 3">
    <name type="scientific">Loxodonta africana</name>
    <name type="common">African elephant</name>
    <dbReference type="NCBI Taxonomy" id="9785"/>
    <lineage>
        <taxon>Eukaryota</taxon>
        <taxon>Metazoa</taxon>
        <taxon>Chordata</taxon>
        <taxon>Craniata</taxon>
        <taxon>Vertebrata</taxon>
        <taxon>Euteleostomi</taxon>
        <taxon>Mammalia</taxon>
        <taxon>Eutheria</taxon>
        <taxon>Afrotheria</taxon>
        <taxon>Proboscidea</taxon>
        <taxon>Elephantidae</taxon>
        <taxon>Loxodonta</taxon>
    </lineage>
</organism>
<sequence length="69" mass="7615">MKPLLLQLLLFCLALKSVPGNIKERLKKYILDPPPCKSAPENCAQVCIYHKDCQVGLECCSSFCGIVCS</sequence>
<evidence type="ECO:0000313" key="2">
    <source>
        <dbReference type="Ensembl" id="ENSLAFP00000006504.3"/>
    </source>
</evidence>
<protein>
    <recommendedName>
        <fullName evidence="4">WAP four-disulfide core domain 13</fullName>
    </recommendedName>
</protein>
<proteinExistence type="predicted"/>
<evidence type="ECO:0000313" key="3">
    <source>
        <dbReference type="Proteomes" id="UP000007646"/>
    </source>
</evidence>
<feature type="signal peptide" evidence="1">
    <location>
        <begin position="1"/>
        <end position="20"/>
    </location>
</feature>
<accession>G3T0K1</accession>
<dbReference type="STRING" id="9785.ENSLAFP00000006504"/>
<reference evidence="2" key="3">
    <citation type="submission" date="2025-09" db="UniProtKB">
        <authorList>
            <consortium name="Ensembl"/>
        </authorList>
    </citation>
    <scope>IDENTIFICATION</scope>
    <source>
        <strain evidence="2">Isolate ISIS603380</strain>
    </source>
</reference>
<reference evidence="2" key="2">
    <citation type="submission" date="2025-08" db="UniProtKB">
        <authorList>
            <consortium name="Ensembl"/>
        </authorList>
    </citation>
    <scope>IDENTIFICATION</scope>
    <source>
        <strain evidence="2">Isolate ISIS603380</strain>
    </source>
</reference>
<dbReference type="InParanoid" id="G3T0K1"/>
<dbReference type="HOGENOM" id="CLU_2612246_0_0_1"/>
<dbReference type="Ensembl" id="ENSLAFT00000007744.3">
    <property type="protein sequence ID" value="ENSLAFP00000006504.3"/>
    <property type="gene ID" value="ENSLAFG00000007745.3"/>
</dbReference>
<dbReference type="OMA" id="GSPKQHF"/>
<dbReference type="Proteomes" id="UP000007646">
    <property type="component" value="Unassembled WGS sequence"/>
</dbReference>
<evidence type="ECO:0000256" key="1">
    <source>
        <dbReference type="SAM" id="SignalP"/>
    </source>
</evidence>
<name>G3T0K1_LOXAF</name>
<reference evidence="2 3" key="1">
    <citation type="submission" date="2009-06" db="EMBL/GenBank/DDBJ databases">
        <title>The Genome Sequence of Loxodonta africana (African elephant).</title>
        <authorList>
            <person name="Di Palma F."/>
            <person name="Heiman D."/>
            <person name="Young S."/>
            <person name="Johnson J."/>
            <person name="Lander E.S."/>
            <person name="Lindblad-Toh K."/>
        </authorList>
    </citation>
    <scope>NUCLEOTIDE SEQUENCE [LARGE SCALE GENOMIC DNA]</scope>
    <source>
        <strain evidence="2 3">Isolate ISIS603380</strain>
    </source>
</reference>
<dbReference type="AlphaFoldDB" id="G3T0K1"/>
<evidence type="ECO:0008006" key="4">
    <source>
        <dbReference type="Google" id="ProtNLM"/>
    </source>
</evidence>
<keyword evidence="3" id="KW-1185">Reference proteome</keyword>
<feature type="chain" id="PRO_5003454774" description="WAP four-disulfide core domain 13" evidence="1">
    <location>
        <begin position="21"/>
        <end position="69"/>
    </location>
</feature>
<dbReference type="eggNOG" id="KOG4295">
    <property type="taxonomic scope" value="Eukaryota"/>
</dbReference>